<name>A0A4Y2A380_ARAVE</name>
<dbReference type="Proteomes" id="UP000499080">
    <property type="component" value="Unassembled WGS sequence"/>
</dbReference>
<evidence type="ECO:0000256" key="1">
    <source>
        <dbReference type="SAM" id="MobiDB-lite"/>
    </source>
</evidence>
<evidence type="ECO:0000313" key="4">
    <source>
        <dbReference type="Proteomes" id="UP000499080"/>
    </source>
</evidence>
<sequence length="123" mass="13715">MRTGHGPVKLRSYGVSSHELHPRFALFLVVVTGRIDVAGGLVSASVFSRVVEVNSSHVKGGWSGRRRQCIRSLERCREICQATRRRNFVADRNSTDHSPQVRTSSDQATGRRNKAQEEDALLT</sequence>
<gene>
    <name evidence="3" type="ORF">AVEN_145809_1</name>
    <name evidence="2" type="ORF">AVEN_269924_1</name>
</gene>
<feature type="region of interest" description="Disordered" evidence="1">
    <location>
        <begin position="87"/>
        <end position="123"/>
    </location>
</feature>
<proteinExistence type="predicted"/>
<dbReference type="EMBL" id="BGPR01154975">
    <property type="protein sequence ID" value="GBL73528.1"/>
    <property type="molecule type" value="Genomic_DNA"/>
</dbReference>
<comment type="caution">
    <text evidence="2">The sequence shown here is derived from an EMBL/GenBank/DDBJ whole genome shotgun (WGS) entry which is preliminary data.</text>
</comment>
<reference evidence="2 4" key="1">
    <citation type="journal article" date="2019" name="Sci. Rep.">
        <title>Orb-weaving spider Araneus ventricosus genome elucidates the spidroin gene catalogue.</title>
        <authorList>
            <person name="Kono N."/>
            <person name="Nakamura H."/>
            <person name="Ohtoshi R."/>
            <person name="Moran D.A.P."/>
            <person name="Shinohara A."/>
            <person name="Yoshida Y."/>
            <person name="Fujiwara M."/>
            <person name="Mori M."/>
            <person name="Tomita M."/>
            <person name="Arakawa K."/>
        </authorList>
    </citation>
    <scope>NUCLEOTIDE SEQUENCE [LARGE SCALE GENOMIC DNA]</scope>
</reference>
<accession>A0A4Y2A380</accession>
<evidence type="ECO:0000313" key="2">
    <source>
        <dbReference type="EMBL" id="GBL73434.1"/>
    </source>
</evidence>
<feature type="compositionally biased region" description="Polar residues" evidence="1">
    <location>
        <begin position="96"/>
        <end position="110"/>
    </location>
</feature>
<protein>
    <submittedName>
        <fullName evidence="2">Uncharacterized protein</fullName>
    </submittedName>
</protein>
<organism evidence="2 4">
    <name type="scientific">Araneus ventricosus</name>
    <name type="common">Orbweaver spider</name>
    <name type="synonym">Epeira ventricosa</name>
    <dbReference type="NCBI Taxonomy" id="182803"/>
    <lineage>
        <taxon>Eukaryota</taxon>
        <taxon>Metazoa</taxon>
        <taxon>Ecdysozoa</taxon>
        <taxon>Arthropoda</taxon>
        <taxon>Chelicerata</taxon>
        <taxon>Arachnida</taxon>
        <taxon>Araneae</taxon>
        <taxon>Araneomorphae</taxon>
        <taxon>Entelegynae</taxon>
        <taxon>Araneoidea</taxon>
        <taxon>Araneidae</taxon>
        <taxon>Araneus</taxon>
    </lineage>
</organism>
<dbReference type="AlphaFoldDB" id="A0A4Y2A380"/>
<dbReference type="EMBL" id="BGPR01154951">
    <property type="protein sequence ID" value="GBL73434.1"/>
    <property type="molecule type" value="Genomic_DNA"/>
</dbReference>
<keyword evidence="4" id="KW-1185">Reference proteome</keyword>
<evidence type="ECO:0000313" key="3">
    <source>
        <dbReference type="EMBL" id="GBL73528.1"/>
    </source>
</evidence>